<dbReference type="AlphaFoldDB" id="A0A517SXG3"/>
<evidence type="ECO:0000313" key="2">
    <source>
        <dbReference type="Proteomes" id="UP000315003"/>
    </source>
</evidence>
<dbReference type="Proteomes" id="UP000315003">
    <property type="component" value="Chromosome"/>
</dbReference>
<dbReference type="EMBL" id="CP036272">
    <property type="protein sequence ID" value="QDT60824.1"/>
    <property type="molecule type" value="Genomic_DNA"/>
</dbReference>
<dbReference type="InterPro" id="IPR013783">
    <property type="entry name" value="Ig-like_fold"/>
</dbReference>
<name>A0A517SXG3_9BACT</name>
<sequence length="416" mass="45210">MKFFLPVCLIVVVIGTSIGWAVNHYSFGWREARFGELRMDGSVDADNLSEHLVSLRPNAASKAELPNGSIHDFGSMAQGEQGEHTFVIKNVGNAPLTLKKGASTCKCTLANLEKGSLAPGEETTVKLEWTVQTAEPQFSQNAEIRTNDATIGAISLQIRGKVYREVEFVPDSITFGEIAADDAFEFAGEMYSYLDDTITIQKVSFGSKRLNALSEIQWEALPRENYDLVHEQAKQAFRFVAKVKPGLDQGSVSTPLKVQFSKASEPNSQDPENWYVTTVSCAGSVVGELTVLKTSLVKTSSNDVNYLNIGDVGPGDDLEYPFLLKFKGSQAAKTNLSIGACTPKDSVSATIEELGKPNPNSTSRTFRVKVKLTPGQSVVDLRINATDNVGWVTIESDNPKVPALRVALNVKIESVP</sequence>
<dbReference type="RefSeq" id="WP_145274089.1">
    <property type="nucleotide sequence ID" value="NZ_CP036272.1"/>
</dbReference>
<dbReference type="Pfam" id="PF07610">
    <property type="entry name" value="DUF1573"/>
    <property type="match status" value="1"/>
</dbReference>
<proteinExistence type="predicted"/>
<evidence type="ECO:0008006" key="3">
    <source>
        <dbReference type="Google" id="ProtNLM"/>
    </source>
</evidence>
<organism evidence="1 2">
    <name type="scientific">Stieleria bergensis</name>
    <dbReference type="NCBI Taxonomy" id="2528025"/>
    <lineage>
        <taxon>Bacteria</taxon>
        <taxon>Pseudomonadati</taxon>
        <taxon>Planctomycetota</taxon>
        <taxon>Planctomycetia</taxon>
        <taxon>Pirellulales</taxon>
        <taxon>Pirellulaceae</taxon>
        <taxon>Stieleria</taxon>
    </lineage>
</organism>
<gene>
    <name evidence="1" type="ORF">SV7mr_33510</name>
</gene>
<dbReference type="PANTHER" id="PTHR37833:SF1">
    <property type="entry name" value="SIGNAL PEPTIDE PROTEIN"/>
    <property type="match status" value="1"/>
</dbReference>
<evidence type="ECO:0000313" key="1">
    <source>
        <dbReference type="EMBL" id="QDT60824.1"/>
    </source>
</evidence>
<dbReference type="OrthoDB" id="215317at2"/>
<dbReference type="PANTHER" id="PTHR37833">
    <property type="entry name" value="LIPOPROTEIN-RELATED"/>
    <property type="match status" value="1"/>
</dbReference>
<dbReference type="Gene3D" id="2.60.40.10">
    <property type="entry name" value="Immunoglobulins"/>
    <property type="match status" value="1"/>
</dbReference>
<accession>A0A517SXG3</accession>
<protein>
    <recommendedName>
        <fullName evidence="3">DUF1573 domain-containing protein</fullName>
    </recommendedName>
</protein>
<reference evidence="1 2" key="1">
    <citation type="submission" date="2019-02" db="EMBL/GenBank/DDBJ databases">
        <title>Deep-cultivation of Planctomycetes and their phenomic and genomic characterization uncovers novel biology.</title>
        <authorList>
            <person name="Wiegand S."/>
            <person name="Jogler M."/>
            <person name="Boedeker C."/>
            <person name="Pinto D."/>
            <person name="Vollmers J."/>
            <person name="Rivas-Marin E."/>
            <person name="Kohn T."/>
            <person name="Peeters S.H."/>
            <person name="Heuer A."/>
            <person name="Rast P."/>
            <person name="Oberbeckmann S."/>
            <person name="Bunk B."/>
            <person name="Jeske O."/>
            <person name="Meyerdierks A."/>
            <person name="Storesund J.E."/>
            <person name="Kallscheuer N."/>
            <person name="Luecker S."/>
            <person name="Lage O.M."/>
            <person name="Pohl T."/>
            <person name="Merkel B.J."/>
            <person name="Hornburger P."/>
            <person name="Mueller R.-W."/>
            <person name="Bruemmer F."/>
            <person name="Labrenz M."/>
            <person name="Spormann A.M."/>
            <person name="Op den Camp H."/>
            <person name="Overmann J."/>
            <person name="Amann R."/>
            <person name="Jetten M.S.M."/>
            <person name="Mascher T."/>
            <person name="Medema M.H."/>
            <person name="Devos D.P."/>
            <person name="Kaster A.-K."/>
            <person name="Ovreas L."/>
            <person name="Rohde M."/>
            <person name="Galperin M.Y."/>
            <person name="Jogler C."/>
        </authorList>
    </citation>
    <scope>NUCLEOTIDE SEQUENCE [LARGE SCALE GENOMIC DNA]</scope>
    <source>
        <strain evidence="1 2">SV_7m_r</strain>
    </source>
</reference>
<dbReference type="InterPro" id="IPR011467">
    <property type="entry name" value="DUF1573"/>
</dbReference>
<keyword evidence="2" id="KW-1185">Reference proteome</keyword>